<dbReference type="STRING" id="980251.GCA_001642875_05025"/>
<proteinExistence type="predicted"/>
<evidence type="ECO:0000313" key="1">
    <source>
        <dbReference type="EMBL" id="QEG22083.1"/>
    </source>
</evidence>
<organism evidence="1 2">
    <name type="scientific">Mariniblastus fucicola</name>
    <dbReference type="NCBI Taxonomy" id="980251"/>
    <lineage>
        <taxon>Bacteria</taxon>
        <taxon>Pseudomonadati</taxon>
        <taxon>Planctomycetota</taxon>
        <taxon>Planctomycetia</taxon>
        <taxon>Pirellulales</taxon>
        <taxon>Pirellulaceae</taxon>
        <taxon>Mariniblastus</taxon>
    </lineage>
</organism>
<dbReference type="EMBL" id="CP042912">
    <property type="protein sequence ID" value="QEG22083.1"/>
    <property type="molecule type" value="Genomic_DNA"/>
</dbReference>
<evidence type="ECO:0000313" key="2">
    <source>
        <dbReference type="Proteomes" id="UP000322214"/>
    </source>
</evidence>
<dbReference type="AlphaFoldDB" id="A0A5B9PH95"/>
<keyword evidence="2" id="KW-1185">Reference proteome</keyword>
<gene>
    <name evidence="1" type="ORF">MFFC18_19440</name>
</gene>
<protein>
    <submittedName>
        <fullName evidence="1">Uncharacterized protein</fullName>
    </submittedName>
</protein>
<accession>A0A5B9PH95</accession>
<sequence>MKQGGLIWPPCIIHLESKSIPLSVDIKMRRRVWDYVKVITVRNDVIVRCCMRHDLRNTMQMCCRVRHHVNVIAVRH</sequence>
<dbReference type="KEGG" id="mff:MFFC18_19440"/>
<reference evidence="1 2" key="1">
    <citation type="submission" date="2019-08" db="EMBL/GenBank/DDBJ databases">
        <title>Deep-cultivation of Planctomycetes and their phenomic and genomic characterization uncovers novel biology.</title>
        <authorList>
            <person name="Wiegand S."/>
            <person name="Jogler M."/>
            <person name="Boedeker C."/>
            <person name="Pinto D."/>
            <person name="Vollmers J."/>
            <person name="Rivas-Marin E."/>
            <person name="Kohn T."/>
            <person name="Peeters S.H."/>
            <person name="Heuer A."/>
            <person name="Rast P."/>
            <person name="Oberbeckmann S."/>
            <person name="Bunk B."/>
            <person name="Jeske O."/>
            <person name="Meyerdierks A."/>
            <person name="Storesund J.E."/>
            <person name="Kallscheuer N."/>
            <person name="Luecker S."/>
            <person name="Lage O.M."/>
            <person name="Pohl T."/>
            <person name="Merkel B.J."/>
            <person name="Hornburger P."/>
            <person name="Mueller R.-W."/>
            <person name="Bruemmer F."/>
            <person name="Labrenz M."/>
            <person name="Spormann A.M."/>
            <person name="Op den Camp H."/>
            <person name="Overmann J."/>
            <person name="Amann R."/>
            <person name="Jetten M.S.M."/>
            <person name="Mascher T."/>
            <person name="Medema M.H."/>
            <person name="Devos D.P."/>
            <person name="Kaster A.-K."/>
            <person name="Ovreas L."/>
            <person name="Rohde M."/>
            <person name="Galperin M.Y."/>
            <person name="Jogler C."/>
        </authorList>
    </citation>
    <scope>NUCLEOTIDE SEQUENCE [LARGE SCALE GENOMIC DNA]</scope>
    <source>
        <strain evidence="1 2">FC18</strain>
    </source>
</reference>
<name>A0A5B9PH95_9BACT</name>
<dbReference type="Proteomes" id="UP000322214">
    <property type="component" value="Chromosome"/>
</dbReference>